<evidence type="ECO:0000313" key="2">
    <source>
        <dbReference type="EMBL" id="GAG59283.1"/>
    </source>
</evidence>
<gene>
    <name evidence="2" type="ORF">S01H4_14109</name>
</gene>
<dbReference type="CDD" id="cd00761">
    <property type="entry name" value="Glyco_tranf_GTA_type"/>
    <property type="match status" value="1"/>
</dbReference>
<protein>
    <submittedName>
        <fullName evidence="2">Uncharacterized protein</fullName>
    </submittedName>
</protein>
<keyword evidence="1" id="KW-0175">Coiled coil</keyword>
<reference evidence="2" key="1">
    <citation type="journal article" date="2014" name="Front. Microbiol.">
        <title>High frequency of phylogenetically diverse reductive dehalogenase-homologous genes in deep subseafloor sedimentary metagenomes.</title>
        <authorList>
            <person name="Kawai M."/>
            <person name="Futagami T."/>
            <person name="Toyoda A."/>
            <person name="Takaki Y."/>
            <person name="Nishi S."/>
            <person name="Hori S."/>
            <person name="Arai W."/>
            <person name="Tsubouchi T."/>
            <person name="Morono Y."/>
            <person name="Uchiyama I."/>
            <person name="Ito T."/>
            <person name="Fujiyama A."/>
            <person name="Inagaki F."/>
            <person name="Takami H."/>
        </authorList>
    </citation>
    <scope>NUCLEOTIDE SEQUENCE</scope>
    <source>
        <strain evidence="2">Expedition CK06-06</strain>
    </source>
</reference>
<dbReference type="InterPro" id="IPR029044">
    <property type="entry name" value="Nucleotide-diphossugar_trans"/>
</dbReference>
<comment type="caution">
    <text evidence="2">The sequence shown here is derived from an EMBL/GenBank/DDBJ whole genome shotgun (WGS) entry which is preliminary data.</text>
</comment>
<feature type="coiled-coil region" evidence="1">
    <location>
        <begin position="11"/>
        <end position="45"/>
    </location>
</feature>
<accession>X0ZG25</accession>
<dbReference type="SUPFAM" id="SSF53448">
    <property type="entry name" value="Nucleotide-diphospho-sugar transferases"/>
    <property type="match status" value="1"/>
</dbReference>
<organism evidence="2">
    <name type="scientific">marine sediment metagenome</name>
    <dbReference type="NCBI Taxonomy" id="412755"/>
    <lineage>
        <taxon>unclassified sequences</taxon>
        <taxon>metagenomes</taxon>
        <taxon>ecological metagenomes</taxon>
    </lineage>
</organism>
<evidence type="ECO:0000256" key="1">
    <source>
        <dbReference type="SAM" id="Coils"/>
    </source>
</evidence>
<dbReference type="AlphaFoldDB" id="X0ZG25"/>
<sequence length="161" mass="18483">MNNIESKNEPGSEAQSDVQAWQANIDNLNNKLSDLSRKNISAEDQRVKDLEKEKNINKYLIENLPDSEERLVGPMDPNCEVSVVIPVYGERDFFFRPLESLTEQKGMKADQFEAIFVVNNPGTEPVREAEETEDDYQRKVEHFHKAVLENQETINIPASFN</sequence>
<dbReference type="EMBL" id="BART01006195">
    <property type="protein sequence ID" value="GAG59283.1"/>
    <property type="molecule type" value="Genomic_DNA"/>
</dbReference>
<proteinExistence type="predicted"/>
<name>X0ZG25_9ZZZZ</name>